<feature type="signal peptide" evidence="5">
    <location>
        <begin position="1"/>
        <end position="21"/>
    </location>
</feature>
<dbReference type="Gene3D" id="2.10.25.10">
    <property type="entry name" value="Laminin"/>
    <property type="match status" value="1"/>
</dbReference>
<dbReference type="InterPro" id="IPR051216">
    <property type="entry name" value="Teneurin"/>
</dbReference>
<dbReference type="PANTHER" id="PTHR11219">
    <property type="entry name" value="TENEURIN AND N-ACETYLGLUCOSAMINE-1-PHOSPHODIESTER ALPHA-N-ACETYLGLUCOSAMINIDASE"/>
    <property type="match status" value="1"/>
</dbReference>
<accession>A0A9W7GCF2</accession>
<keyword evidence="5" id="KW-0732">Signal</keyword>
<gene>
    <name evidence="7" type="ORF">TrCOL_g9679</name>
</gene>
<evidence type="ECO:0000256" key="3">
    <source>
        <dbReference type="ARBA" id="ARBA00023157"/>
    </source>
</evidence>
<dbReference type="InterPro" id="IPR000742">
    <property type="entry name" value="EGF"/>
</dbReference>
<comment type="caution">
    <text evidence="7">The sequence shown here is derived from an EMBL/GenBank/DDBJ whole genome shotgun (WGS) entry which is preliminary data.</text>
</comment>
<dbReference type="PROSITE" id="PS00022">
    <property type="entry name" value="EGF_1"/>
    <property type="match status" value="2"/>
</dbReference>
<feature type="domain" description="EGF-like" evidence="6">
    <location>
        <begin position="403"/>
        <end position="436"/>
    </location>
</feature>
<dbReference type="Proteomes" id="UP001165065">
    <property type="component" value="Unassembled WGS sequence"/>
</dbReference>
<proteinExistence type="predicted"/>
<feature type="disulfide bond" evidence="4">
    <location>
        <begin position="426"/>
        <end position="435"/>
    </location>
</feature>
<feature type="chain" id="PRO_5040964684" description="EGF-like domain-containing protein" evidence="5">
    <location>
        <begin position="22"/>
        <end position="613"/>
    </location>
</feature>
<sequence>MLNWRPFFWAFLISLIRNSDAIVAWSRLDMSPSNALCTPTEIKLTFKTTTPITHTDQIRLDMPGFTRGNCNNAASTNLHDQALAKRYPAAKWNVKWYEGTVANSFHDSYFLMNPVQGTAGVSANEVVIIIVDKALEIKANCGTVSTQAFTLYDETLATTTIAAANRTNFTGGCYFTDTRLDVHQPLDKTWMKLTLQFRPAMNIVGGENITFNMAGFTNSNFTGKVYHYGTNVPGQGDGAAITNVEWDFYDRYSDARFHAYWTEGTYKKHLPGYVNSTLRFKVETGQTLTAGTLYTADVDRIKAKIGTVCSLPEDYDKITISTDAAAGAVVKARVGHTDSVGNGCKQLGFCSGHGKCNFCTESCTCDKEYGGAGAIVGLDIKKDCSERVCPAGYSWGALPTDSNLGHHLEECSGAGICERGKGVCICFDGFGGAKCDRRTCPVLNSEVCSGHGTCLSMRQLSMKPDALPLSDPWDYKTTGVLYPIYGGGREGNIIVGENNVTWDERFLHQCHCDSGWPVGLGSGETQVPEYFGPACNLRHCPSGNDPLTKIDETNCTGVTAAGGKGVGQKGNLCHAECSNRGLCDYETGTCECFNGFWGHACDKLKGINVEASE</sequence>
<dbReference type="PANTHER" id="PTHR11219:SF69">
    <property type="entry name" value="TENEURIN-A"/>
    <property type="match status" value="1"/>
</dbReference>
<feature type="disulfide bond" evidence="4">
    <location>
        <begin position="592"/>
        <end position="601"/>
    </location>
</feature>
<dbReference type="EMBL" id="BRYA01000192">
    <property type="protein sequence ID" value="GMI43383.1"/>
    <property type="molecule type" value="Genomic_DNA"/>
</dbReference>
<evidence type="ECO:0000313" key="7">
    <source>
        <dbReference type="EMBL" id="GMI43383.1"/>
    </source>
</evidence>
<dbReference type="OrthoDB" id="18487at2759"/>
<keyword evidence="1 4" id="KW-0245">EGF-like domain</keyword>
<name>A0A9W7GCF2_9STRA</name>
<evidence type="ECO:0000256" key="1">
    <source>
        <dbReference type="ARBA" id="ARBA00022536"/>
    </source>
</evidence>
<evidence type="ECO:0000259" key="6">
    <source>
        <dbReference type="PROSITE" id="PS50026"/>
    </source>
</evidence>
<comment type="caution">
    <text evidence="4">Lacks conserved residue(s) required for the propagation of feature annotation.</text>
</comment>
<evidence type="ECO:0000256" key="2">
    <source>
        <dbReference type="ARBA" id="ARBA00022737"/>
    </source>
</evidence>
<reference evidence="8" key="1">
    <citation type="journal article" date="2023" name="Commun. Biol.">
        <title>Genome analysis of Parmales, the sister group of diatoms, reveals the evolutionary specialization of diatoms from phago-mixotrophs to photoautotrophs.</title>
        <authorList>
            <person name="Ban H."/>
            <person name="Sato S."/>
            <person name="Yoshikawa S."/>
            <person name="Yamada K."/>
            <person name="Nakamura Y."/>
            <person name="Ichinomiya M."/>
            <person name="Sato N."/>
            <person name="Blanc-Mathieu R."/>
            <person name="Endo H."/>
            <person name="Kuwata A."/>
            <person name="Ogata H."/>
        </authorList>
    </citation>
    <scope>NUCLEOTIDE SEQUENCE [LARGE SCALE GENOMIC DNA]</scope>
</reference>
<dbReference type="PROSITE" id="PS50026">
    <property type="entry name" value="EGF_3"/>
    <property type="match status" value="2"/>
</dbReference>
<evidence type="ECO:0000256" key="5">
    <source>
        <dbReference type="SAM" id="SignalP"/>
    </source>
</evidence>
<evidence type="ECO:0000313" key="8">
    <source>
        <dbReference type="Proteomes" id="UP001165065"/>
    </source>
</evidence>
<dbReference type="AlphaFoldDB" id="A0A9W7GCF2"/>
<feature type="disulfide bond" evidence="4">
    <location>
        <begin position="573"/>
        <end position="583"/>
    </location>
</feature>
<keyword evidence="2" id="KW-0677">Repeat</keyword>
<organism evidence="7 8">
    <name type="scientific">Triparma columacea</name>
    <dbReference type="NCBI Taxonomy" id="722753"/>
    <lineage>
        <taxon>Eukaryota</taxon>
        <taxon>Sar</taxon>
        <taxon>Stramenopiles</taxon>
        <taxon>Ochrophyta</taxon>
        <taxon>Bolidophyceae</taxon>
        <taxon>Parmales</taxon>
        <taxon>Triparmaceae</taxon>
        <taxon>Triparma</taxon>
    </lineage>
</organism>
<evidence type="ECO:0000256" key="4">
    <source>
        <dbReference type="PROSITE-ProRule" id="PRU00076"/>
    </source>
</evidence>
<keyword evidence="8" id="KW-1185">Reference proteome</keyword>
<protein>
    <recommendedName>
        <fullName evidence="6">EGF-like domain-containing protein</fullName>
    </recommendedName>
</protein>
<keyword evidence="3 4" id="KW-1015">Disulfide bond</keyword>
<dbReference type="PROSITE" id="PS01186">
    <property type="entry name" value="EGF_2"/>
    <property type="match status" value="2"/>
</dbReference>
<feature type="domain" description="EGF-like" evidence="6">
    <location>
        <begin position="569"/>
        <end position="602"/>
    </location>
</feature>